<dbReference type="InterPro" id="IPR045155">
    <property type="entry name" value="Beta-lactam_cat"/>
</dbReference>
<dbReference type="NCBIfam" id="NF033103">
    <property type="entry name" value="bla_class_A"/>
    <property type="match status" value="1"/>
</dbReference>
<name>A0A9X1DEZ9_9SPHN</name>
<evidence type="ECO:0000313" key="9">
    <source>
        <dbReference type="Proteomes" id="UP001138757"/>
    </source>
</evidence>
<dbReference type="Pfam" id="PF13354">
    <property type="entry name" value="Beta-lactamase2"/>
    <property type="match status" value="1"/>
</dbReference>
<keyword evidence="5 6" id="KW-0046">Antibiotic resistance</keyword>
<organism evidence="8 9">
    <name type="scientific">Sphingobium nicotianae</name>
    <dbReference type="NCBI Taxonomy" id="2782607"/>
    <lineage>
        <taxon>Bacteria</taxon>
        <taxon>Pseudomonadati</taxon>
        <taxon>Pseudomonadota</taxon>
        <taxon>Alphaproteobacteria</taxon>
        <taxon>Sphingomonadales</taxon>
        <taxon>Sphingomonadaceae</taxon>
        <taxon>Sphingobium</taxon>
    </lineage>
</organism>
<comment type="similarity">
    <text evidence="2 6">Belongs to the class-A beta-lactamase family.</text>
</comment>
<sequence length="306" mass="31806">MLTDRRTLLAAGLALAGTPIAGLATTRAMPNVEADLAALETASGGRLGVAVLDSRTGMITGARLNERFAMCSTFKLTLAAAILARIDAGEIAADATLPIAKSDPVGHSPVLRGALDAGKTSLPILALVEAAQTQSDNGAANILLRKIGGPAALTDFWRAIGDDVSRLDRNEPALNTSHDGDPRDTTTPAAMANAMRTMLTRPALLAASRGRLIDWMVGTQTGLKRLRGGFPAGWRAGDKSGTNPGDGSYAGKVNDLAIVWRPDRAEPFLIAAFLETRARGGDTRPEDEAVLAQAGRIAAGWISALP</sequence>
<evidence type="ECO:0000256" key="3">
    <source>
        <dbReference type="ARBA" id="ARBA00012865"/>
    </source>
</evidence>
<feature type="domain" description="Beta-lactamase class A catalytic" evidence="7">
    <location>
        <begin position="48"/>
        <end position="273"/>
    </location>
</feature>
<comment type="caution">
    <text evidence="8">The sequence shown here is derived from an EMBL/GenBank/DDBJ whole genome shotgun (WGS) entry which is preliminary data.</text>
</comment>
<dbReference type="InterPro" id="IPR012338">
    <property type="entry name" value="Beta-lactam/transpept-like"/>
</dbReference>
<dbReference type="EC" id="3.5.2.6" evidence="3 6"/>
<accession>A0A9X1DEZ9</accession>
<comment type="catalytic activity">
    <reaction evidence="1 6">
        <text>a beta-lactam + H2O = a substituted beta-amino acid</text>
        <dbReference type="Rhea" id="RHEA:20401"/>
        <dbReference type="ChEBI" id="CHEBI:15377"/>
        <dbReference type="ChEBI" id="CHEBI:35627"/>
        <dbReference type="ChEBI" id="CHEBI:140347"/>
        <dbReference type="EC" id="3.5.2.6"/>
    </reaction>
</comment>
<protein>
    <recommendedName>
        <fullName evidence="3 6">Beta-lactamase</fullName>
        <ecNumber evidence="3 6">3.5.2.6</ecNumber>
    </recommendedName>
</protein>
<dbReference type="EMBL" id="JAHGAW010000012">
    <property type="protein sequence ID" value="MBT2188689.1"/>
    <property type="molecule type" value="Genomic_DNA"/>
</dbReference>
<keyword evidence="9" id="KW-1185">Reference proteome</keyword>
<reference evidence="8" key="1">
    <citation type="submission" date="2021-05" db="EMBL/GenBank/DDBJ databases">
        <title>Genome of Sphingobium sp. strain.</title>
        <authorList>
            <person name="Fan R."/>
        </authorList>
    </citation>
    <scope>NUCLEOTIDE SEQUENCE</scope>
    <source>
        <strain evidence="8">H33</strain>
    </source>
</reference>
<evidence type="ECO:0000259" key="7">
    <source>
        <dbReference type="Pfam" id="PF13354"/>
    </source>
</evidence>
<dbReference type="PANTHER" id="PTHR35333">
    <property type="entry name" value="BETA-LACTAMASE"/>
    <property type="match status" value="1"/>
</dbReference>
<dbReference type="InterPro" id="IPR006311">
    <property type="entry name" value="TAT_signal"/>
</dbReference>
<evidence type="ECO:0000256" key="5">
    <source>
        <dbReference type="ARBA" id="ARBA00023251"/>
    </source>
</evidence>
<dbReference type="PROSITE" id="PS00146">
    <property type="entry name" value="BETA_LACTAMASE_A"/>
    <property type="match status" value="1"/>
</dbReference>
<dbReference type="RefSeq" id="WP_214624946.1">
    <property type="nucleotide sequence ID" value="NZ_JAHGAW010000012.1"/>
</dbReference>
<dbReference type="InterPro" id="IPR000871">
    <property type="entry name" value="Beta-lactam_class-A"/>
</dbReference>
<dbReference type="Proteomes" id="UP001138757">
    <property type="component" value="Unassembled WGS sequence"/>
</dbReference>
<dbReference type="PANTHER" id="PTHR35333:SF3">
    <property type="entry name" value="BETA-LACTAMASE-TYPE TRANSPEPTIDASE FOLD CONTAINING PROTEIN"/>
    <property type="match status" value="1"/>
</dbReference>
<dbReference type="SUPFAM" id="SSF56601">
    <property type="entry name" value="beta-lactamase/transpeptidase-like"/>
    <property type="match status" value="1"/>
</dbReference>
<keyword evidence="4 6" id="KW-0378">Hydrolase</keyword>
<dbReference type="GO" id="GO:0008800">
    <property type="term" value="F:beta-lactamase activity"/>
    <property type="evidence" value="ECO:0007669"/>
    <property type="project" value="UniProtKB-UniRule"/>
</dbReference>
<proteinExistence type="inferred from homology"/>
<evidence type="ECO:0000256" key="2">
    <source>
        <dbReference type="ARBA" id="ARBA00009009"/>
    </source>
</evidence>
<gene>
    <name evidence="8" type="primary">bla</name>
    <name evidence="8" type="ORF">KK488_17185</name>
</gene>
<dbReference type="GO" id="GO:0046677">
    <property type="term" value="P:response to antibiotic"/>
    <property type="evidence" value="ECO:0007669"/>
    <property type="project" value="UniProtKB-UniRule"/>
</dbReference>
<dbReference type="GO" id="GO:0030655">
    <property type="term" value="P:beta-lactam antibiotic catabolic process"/>
    <property type="evidence" value="ECO:0007669"/>
    <property type="project" value="InterPro"/>
</dbReference>
<evidence type="ECO:0000256" key="1">
    <source>
        <dbReference type="ARBA" id="ARBA00001526"/>
    </source>
</evidence>
<dbReference type="PROSITE" id="PS51318">
    <property type="entry name" value="TAT"/>
    <property type="match status" value="1"/>
</dbReference>
<evidence type="ECO:0000256" key="4">
    <source>
        <dbReference type="ARBA" id="ARBA00022801"/>
    </source>
</evidence>
<dbReference type="PRINTS" id="PR00118">
    <property type="entry name" value="BLACTAMASEA"/>
</dbReference>
<evidence type="ECO:0000256" key="6">
    <source>
        <dbReference type="RuleBase" id="RU361140"/>
    </source>
</evidence>
<dbReference type="AlphaFoldDB" id="A0A9X1DEZ9"/>
<dbReference type="InterPro" id="IPR023650">
    <property type="entry name" value="Beta-lactam_class-A_AS"/>
</dbReference>
<evidence type="ECO:0000313" key="8">
    <source>
        <dbReference type="EMBL" id="MBT2188689.1"/>
    </source>
</evidence>
<dbReference type="Gene3D" id="3.40.710.10">
    <property type="entry name" value="DD-peptidase/beta-lactamase superfamily"/>
    <property type="match status" value="1"/>
</dbReference>